<dbReference type="AlphaFoldDB" id="A0A0F9D9W9"/>
<comment type="caution">
    <text evidence="1">The sequence shown here is derived from an EMBL/GenBank/DDBJ whole genome shotgun (WGS) entry which is preliminary data.</text>
</comment>
<feature type="non-terminal residue" evidence="1">
    <location>
        <position position="45"/>
    </location>
</feature>
<evidence type="ECO:0000313" key="1">
    <source>
        <dbReference type="EMBL" id="KKL50526.1"/>
    </source>
</evidence>
<protein>
    <submittedName>
        <fullName evidence="1">Uncharacterized protein</fullName>
    </submittedName>
</protein>
<sequence>MIHFGISFQVRPSSSRPAIRFPQRNMTLKGLHGLGRGILLQILFL</sequence>
<proteinExistence type="predicted"/>
<organism evidence="1">
    <name type="scientific">marine sediment metagenome</name>
    <dbReference type="NCBI Taxonomy" id="412755"/>
    <lineage>
        <taxon>unclassified sequences</taxon>
        <taxon>metagenomes</taxon>
        <taxon>ecological metagenomes</taxon>
    </lineage>
</organism>
<name>A0A0F9D9W9_9ZZZZ</name>
<accession>A0A0F9D9W9</accession>
<reference evidence="1" key="1">
    <citation type="journal article" date="2015" name="Nature">
        <title>Complex archaea that bridge the gap between prokaryotes and eukaryotes.</title>
        <authorList>
            <person name="Spang A."/>
            <person name="Saw J.H."/>
            <person name="Jorgensen S.L."/>
            <person name="Zaremba-Niedzwiedzka K."/>
            <person name="Martijn J."/>
            <person name="Lind A.E."/>
            <person name="van Eijk R."/>
            <person name="Schleper C."/>
            <person name="Guy L."/>
            <person name="Ettema T.J."/>
        </authorList>
    </citation>
    <scope>NUCLEOTIDE SEQUENCE</scope>
</reference>
<gene>
    <name evidence="1" type="ORF">LCGC14_2304620</name>
</gene>
<dbReference type="EMBL" id="LAZR01032567">
    <property type="protein sequence ID" value="KKL50526.1"/>
    <property type="molecule type" value="Genomic_DNA"/>
</dbReference>